<dbReference type="PANTHER" id="PTHR43581">
    <property type="entry name" value="ATP/GTP PHOSPHATASE"/>
    <property type="match status" value="1"/>
</dbReference>
<sequence>MATLPGFGFTGYRSFRGDMQVLGPLRKVNLVAGQNNAGKSNILRFVQRYLGAGAPVPEGLDAPRQPDASPFRFAIAREIDEPDLALRVPSPDQHSGQDLMRRLREVFAHDLFRLSGDDLVWFQFVPNPPPPSGAPLVHHYQLDPDWLRTVAEAMADHLHILSLALTSHGGGIVDDAQRVLQRFSPLDRLPAVHSVEAFRQIVPGDDDSSDAAFYTGRGLVAGLRRLQAPPLDRQEDKQRFEAVNDFVRTVLEDPSARLDVPYDAQALHVIRGDLVLPLENLGTGVHQVIILAAAATLLENSLVCMEEPEVHLHPILQRKLVRYLTEKISNQYLIATHSAHMLDHTRATVFHVQQTPNGTEVQRAGTPAKVADICADLGYRPSNLLQANAVIWVEGPSDRIYLAHWISLIDDTLIEGIHYSIMFYGGRLLNHLTANDPEINEFISLRALNRHIAILIDSDKQSARERIGATKTRVRDEFDAPAYPGFAWITDGRTIENYVPLDILTQALAETHPHVRLTYDDSKWDDPLAVDPDKRGQHPRVDKIRVAQAARTLWPRDRLDHRDLRRQVQRAVEFIRVANGSPID</sequence>
<evidence type="ECO:0000313" key="3">
    <source>
        <dbReference type="Proteomes" id="UP000239210"/>
    </source>
</evidence>
<keyword evidence="3" id="KW-1185">Reference proteome</keyword>
<dbReference type="Pfam" id="PF13175">
    <property type="entry name" value="AAA_15"/>
    <property type="match status" value="1"/>
</dbReference>
<gene>
    <name evidence="2" type="ORF">LY71_1163</name>
</gene>
<organism evidence="2 3">
    <name type="scientific">Geodermatophilus tzadiensis</name>
    <dbReference type="NCBI Taxonomy" id="1137988"/>
    <lineage>
        <taxon>Bacteria</taxon>
        <taxon>Bacillati</taxon>
        <taxon>Actinomycetota</taxon>
        <taxon>Actinomycetes</taxon>
        <taxon>Geodermatophilales</taxon>
        <taxon>Geodermatophilaceae</taxon>
        <taxon>Geodermatophilus</taxon>
    </lineage>
</organism>
<evidence type="ECO:0000313" key="2">
    <source>
        <dbReference type="EMBL" id="PRY44325.1"/>
    </source>
</evidence>
<reference evidence="2 3" key="1">
    <citation type="submission" date="2018-03" db="EMBL/GenBank/DDBJ databases">
        <title>Genomic Encyclopedia of Archaeal and Bacterial Type Strains, Phase II (KMG-II): from individual species to whole genera.</title>
        <authorList>
            <person name="Goeker M."/>
        </authorList>
    </citation>
    <scope>NUCLEOTIDE SEQUENCE [LARGE SCALE GENOMIC DNA]</scope>
    <source>
        <strain evidence="2 3">DSM 45416</strain>
    </source>
</reference>
<protein>
    <submittedName>
        <fullName evidence="2">AAA ATPase-like protein</fullName>
    </submittedName>
</protein>
<feature type="domain" description="Endonuclease GajA/Old nuclease/RecF-like AAA" evidence="1">
    <location>
        <begin position="263"/>
        <end position="341"/>
    </location>
</feature>
<dbReference type="EMBL" id="PVTG01000016">
    <property type="protein sequence ID" value="PRY44325.1"/>
    <property type="molecule type" value="Genomic_DNA"/>
</dbReference>
<name>A0A2T0TF83_9ACTN</name>
<dbReference type="Proteomes" id="UP000239210">
    <property type="component" value="Unassembled WGS sequence"/>
</dbReference>
<dbReference type="Gene3D" id="3.40.50.300">
    <property type="entry name" value="P-loop containing nucleotide triphosphate hydrolases"/>
    <property type="match status" value="1"/>
</dbReference>
<dbReference type="PANTHER" id="PTHR43581:SF4">
    <property type="entry name" value="ATP_GTP PHOSPHATASE"/>
    <property type="match status" value="1"/>
</dbReference>
<dbReference type="InterPro" id="IPR041685">
    <property type="entry name" value="AAA_GajA/Old/RecF-like"/>
</dbReference>
<accession>A0A2T0TF83</accession>
<evidence type="ECO:0000259" key="1">
    <source>
        <dbReference type="Pfam" id="PF13175"/>
    </source>
</evidence>
<dbReference type="InterPro" id="IPR051396">
    <property type="entry name" value="Bact_Antivir_Def_Nuclease"/>
</dbReference>
<dbReference type="InterPro" id="IPR027417">
    <property type="entry name" value="P-loop_NTPase"/>
</dbReference>
<dbReference type="SUPFAM" id="SSF52540">
    <property type="entry name" value="P-loop containing nucleoside triphosphate hydrolases"/>
    <property type="match status" value="1"/>
</dbReference>
<dbReference type="AlphaFoldDB" id="A0A2T0TF83"/>
<comment type="caution">
    <text evidence="2">The sequence shown here is derived from an EMBL/GenBank/DDBJ whole genome shotgun (WGS) entry which is preliminary data.</text>
</comment>
<proteinExistence type="predicted"/>